<evidence type="ECO:0000313" key="2">
    <source>
        <dbReference type="EMBL" id="KAK3255558.1"/>
    </source>
</evidence>
<proteinExistence type="predicted"/>
<feature type="compositionally biased region" description="Basic and acidic residues" evidence="1">
    <location>
        <begin position="46"/>
        <end position="59"/>
    </location>
</feature>
<protein>
    <submittedName>
        <fullName evidence="2">Uncharacterized protein</fullName>
    </submittedName>
</protein>
<reference evidence="2 3" key="1">
    <citation type="journal article" date="2015" name="Genome Biol. Evol.">
        <title>Comparative Genomics of a Bacterivorous Green Alga Reveals Evolutionary Causalities and Consequences of Phago-Mixotrophic Mode of Nutrition.</title>
        <authorList>
            <person name="Burns J.A."/>
            <person name="Paasch A."/>
            <person name="Narechania A."/>
            <person name="Kim E."/>
        </authorList>
    </citation>
    <scope>NUCLEOTIDE SEQUENCE [LARGE SCALE GENOMIC DNA]</scope>
    <source>
        <strain evidence="2 3">PLY_AMNH</strain>
    </source>
</reference>
<keyword evidence="3" id="KW-1185">Reference proteome</keyword>
<sequence length="275" mass="29621">MGRLQQKVDIYMNTHTSGSPDGKAGYARLSRPRSAHPFSRSINHGLHPDGRPSSARDRSPTSSRSSSRASTPRNSSPPTSYGGGGMSTSAPVTPGRLRPQSAKERRDYNKWQSDAAGWHQSGDIDGQGRARWLGIAENPEGGVNASMRASSADVDRMAFSPEGGQRGGFLEELLGGAVSGSVSELSSKVENLVVESADLLQRRADLEWSASALGKMVRDQMMPKEWGDKFRDGNGADTEWIDALLADERSLNSLCACVLYSNFRLQSASNLHVVA</sequence>
<feature type="region of interest" description="Disordered" evidence="1">
    <location>
        <begin position="1"/>
        <end position="125"/>
    </location>
</feature>
<accession>A0AAE0KP53</accession>
<dbReference type="AlphaFoldDB" id="A0AAE0KP53"/>
<organism evidence="2 3">
    <name type="scientific">Cymbomonas tetramitiformis</name>
    <dbReference type="NCBI Taxonomy" id="36881"/>
    <lineage>
        <taxon>Eukaryota</taxon>
        <taxon>Viridiplantae</taxon>
        <taxon>Chlorophyta</taxon>
        <taxon>Pyramimonadophyceae</taxon>
        <taxon>Pyramimonadales</taxon>
        <taxon>Pyramimonadaceae</taxon>
        <taxon>Cymbomonas</taxon>
    </lineage>
</organism>
<gene>
    <name evidence="2" type="ORF">CYMTET_35263</name>
</gene>
<evidence type="ECO:0000313" key="3">
    <source>
        <dbReference type="Proteomes" id="UP001190700"/>
    </source>
</evidence>
<evidence type="ECO:0000256" key="1">
    <source>
        <dbReference type="SAM" id="MobiDB-lite"/>
    </source>
</evidence>
<feature type="compositionally biased region" description="Low complexity" evidence="1">
    <location>
        <begin position="60"/>
        <end position="80"/>
    </location>
</feature>
<name>A0AAE0KP53_9CHLO</name>
<dbReference type="EMBL" id="LGRX02022489">
    <property type="protein sequence ID" value="KAK3255558.1"/>
    <property type="molecule type" value="Genomic_DNA"/>
</dbReference>
<comment type="caution">
    <text evidence="2">The sequence shown here is derived from an EMBL/GenBank/DDBJ whole genome shotgun (WGS) entry which is preliminary data.</text>
</comment>
<dbReference type="Proteomes" id="UP001190700">
    <property type="component" value="Unassembled WGS sequence"/>
</dbReference>